<evidence type="ECO:0000313" key="2">
    <source>
        <dbReference type="Proteomes" id="UP000032142"/>
    </source>
</evidence>
<accession>A0A0B0NPA6</accession>
<reference evidence="2" key="1">
    <citation type="submission" date="2014-09" db="EMBL/GenBank/DDBJ databases">
        <authorList>
            <person name="Mudge J."/>
            <person name="Ramaraj T."/>
            <person name="Lindquist I.E."/>
            <person name="Bharti A.K."/>
            <person name="Sundararajan A."/>
            <person name="Cameron C.T."/>
            <person name="Woodward J.E."/>
            <person name="May G.D."/>
            <person name="Brubaker C."/>
            <person name="Broadhvest J."/>
            <person name="Wilkins T.A."/>
        </authorList>
    </citation>
    <scope>NUCLEOTIDE SEQUENCE</scope>
    <source>
        <strain evidence="2">cv. AKA8401</strain>
    </source>
</reference>
<organism evidence="1 2">
    <name type="scientific">Gossypium arboreum</name>
    <name type="common">Tree cotton</name>
    <name type="synonym">Gossypium nanking</name>
    <dbReference type="NCBI Taxonomy" id="29729"/>
    <lineage>
        <taxon>Eukaryota</taxon>
        <taxon>Viridiplantae</taxon>
        <taxon>Streptophyta</taxon>
        <taxon>Embryophyta</taxon>
        <taxon>Tracheophyta</taxon>
        <taxon>Spermatophyta</taxon>
        <taxon>Magnoliopsida</taxon>
        <taxon>eudicotyledons</taxon>
        <taxon>Gunneridae</taxon>
        <taxon>Pentapetalae</taxon>
        <taxon>rosids</taxon>
        <taxon>malvids</taxon>
        <taxon>Malvales</taxon>
        <taxon>Malvaceae</taxon>
        <taxon>Malvoideae</taxon>
        <taxon>Gossypium</taxon>
    </lineage>
</organism>
<dbReference type="Proteomes" id="UP000032142">
    <property type="component" value="Unassembled WGS sequence"/>
</dbReference>
<protein>
    <submittedName>
        <fullName evidence="1">Uncharacterized protein</fullName>
    </submittedName>
</protein>
<dbReference type="EMBL" id="KN398514">
    <property type="protein sequence ID" value="KHG12901.1"/>
    <property type="molecule type" value="Genomic_DNA"/>
</dbReference>
<dbReference type="AlphaFoldDB" id="A0A0B0NPA6"/>
<name>A0A0B0NPA6_GOSAR</name>
<keyword evidence="2" id="KW-1185">Reference proteome</keyword>
<sequence>MVRVGQASKLNNQRNRDLGLNRENTKLWTRMVDCHFWIRVLSG</sequence>
<evidence type="ECO:0000313" key="1">
    <source>
        <dbReference type="EMBL" id="KHG12901.1"/>
    </source>
</evidence>
<gene>
    <name evidence="1" type="ORF">F383_19496</name>
</gene>
<proteinExistence type="predicted"/>